<keyword evidence="2 4" id="KW-0732">Signal</keyword>
<evidence type="ECO:0000259" key="5">
    <source>
        <dbReference type="Pfam" id="PF13458"/>
    </source>
</evidence>
<reference evidence="6" key="1">
    <citation type="submission" date="2021-04" db="EMBL/GenBank/DDBJ databases">
        <title>Complete genome sequence for Sulfitobacter sp. strain JK7-1.</title>
        <authorList>
            <person name="Park S.-J."/>
        </authorList>
    </citation>
    <scope>NUCLEOTIDE SEQUENCE</scope>
    <source>
        <strain evidence="6">JK7-1</strain>
    </source>
</reference>
<keyword evidence="7" id="KW-1185">Reference proteome</keyword>
<dbReference type="InterPro" id="IPR051010">
    <property type="entry name" value="BCAA_transport"/>
</dbReference>
<proteinExistence type="inferred from homology"/>
<evidence type="ECO:0000313" key="7">
    <source>
        <dbReference type="Proteomes" id="UP000683291"/>
    </source>
</evidence>
<dbReference type="PANTHER" id="PTHR30483:SF6">
    <property type="entry name" value="PERIPLASMIC BINDING PROTEIN OF ABC TRANSPORTER FOR NATURAL AMINO ACIDS"/>
    <property type="match status" value="1"/>
</dbReference>
<organism evidence="6 7">
    <name type="scientific">Sulfitobacter albidus</name>
    <dbReference type="NCBI Taxonomy" id="2829501"/>
    <lineage>
        <taxon>Bacteria</taxon>
        <taxon>Pseudomonadati</taxon>
        <taxon>Pseudomonadota</taxon>
        <taxon>Alphaproteobacteria</taxon>
        <taxon>Rhodobacterales</taxon>
        <taxon>Roseobacteraceae</taxon>
        <taxon>Sulfitobacter</taxon>
    </lineage>
</organism>
<keyword evidence="3" id="KW-0813">Transport</keyword>
<feature type="signal peptide" evidence="4">
    <location>
        <begin position="1"/>
        <end position="25"/>
    </location>
</feature>
<dbReference type="PROSITE" id="PS51257">
    <property type="entry name" value="PROKAR_LIPOPROTEIN"/>
    <property type="match status" value="1"/>
</dbReference>
<dbReference type="KEGG" id="sual:KDD17_00495"/>
<evidence type="ECO:0000256" key="3">
    <source>
        <dbReference type="ARBA" id="ARBA00022970"/>
    </source>
</evidence>
<feature type="domain" description="Leucine-binding protein" evidence="5">
    <location>
        <begin position="48"/>
        <end position="376"/>
    </location>
</feature>
<dbReference type="Proteomes" id="UP000683291">
    <property type="component" value="Chromosome 1"/>
</dbReference>
<evidence type="ECO:0000256" key="1">
    <source>
        <dbReference type="ARBA" id="ARBA00010062"/>
    </source>
</evidence>
<dbReference type="Gene3D" id="3.40.50.2300">
    <property type="match status" value="2"/>
</dbReference>
<keyword evidence="3" id="KW-0029">Amino-acid transport</keyword>
<dbReference type="AlphaFoldDB" id="A0A975PMA1"/>
<dbReference type="PANTHER" id="PTHR30483">
    <property type="entry name" value="LEUCINE-SPECIFIC-BINDING PROTEIN"/>
    <property type="match status" value="1"/>
</dbReference>
<dbReference type="GO" id="GO:0006865">
    <property type="term" value="P:amino acid transport"/>
    <property type="evidence" value="ECO:0007669"/>
    <property type="project" value="UniProtKB-KW"/>
</dbReference>
<dbReference type="Pfam" id="PF13458">
    <property type="entry name" value="Peripla_BP_6"/>
    <property type="match status" value="1"/>
</dbReference>
<dbReference type="InterPro" id="IPR028082">
    <property type="entry name" value="Peripla_BP_I"/>
</dbReference>
<gene>
    <name evidence="6" type="ORF">KDD17_00495</name>
</gene>
<dbReference type="RefSeq" id="WP_212704789.1">
    <property type="nucleotide sequence ID" value="NZ_CP073581.1"/>
</dbReference>
<evidence type="ECO:0000313" key="6">
    <source>
        <dbReference type="EMBL" id="QUJ76592.1"/>
    </source>
</evidence>
<dbReference type="CDD" id="cd06339">
    <property type="entry name" value="PBP1_YraM_LppC_lipoprotein-like"/>
    <property type="match status" value="1"/>
</dbReference>
<evidence type="ECO:0000256" key="4">
    <source>
        <dbReference type="SAM" id="SignalP"/>
    </source>
</evidence>
<dbReference type="EMBL" id="CP073581">
    <property type="protein sequence ID" value="QUJ76592.1"/>
    <property type="molecule type" value="Genomic_DNA"/>
</dbReference>
<feature type="chain" id="PRO_5037767539" evidence="4">
    <location>
        <begin position="26"/>
        <end position="394"/>
    </location>
</feature>
<protein>
    <submittedName>
        <fullName evidence="6">Penicillin-binding protein activator</fullName>
    </submittedName>
</protein>
<sequence length="394" mass="39787">MFAIRRITQKFTRLFTLPAALLALAACDPAALGGLGGSSGPRIDTSAPVPIALLVPRGGSAADNLLAKNLENAARMAIRDLDGVQIDLRVYGTAGQAGTAGTAAAQAIADGAKLILGPVYGEAANAAGVAAAPAGVNVLSFSNNTTIAGGNVFVLGPTFDNTARRLVGYAKRQNRDRIVVLHANDIGGQLGRNAIQKAINANGATLAGTVDYALSQESVRAAIPRVKAAVDNGNANALFLTANSATALPLFADQLPGAGVSPDTTKYIGLSRWDIPSQTLSLRGIQEGWFALPDPGASAAFSARYAQAYGERPLDIAGLAFDGIAAVGSLVKAGKSNALSGAALTQGAGFKGASGIFRLRADGTNDRGLAVATVRNNAVVVLEGAPQAFGGAGF</sequence>
<dbReference type="InterPro" id="IPR028081">
    <property type="entry name" value="Leu-bd"/>
</dbReference>
<evidence type="ECO:0000256" key="2">
    <source>
        <dbReference type="ARBA" id="ARBA00022729"/>
    </source>
</evidence>
<accession>A0A975PMA1</accession>
<dbReference type="SUPFAM" id="SSF53822">
    <property type="entry name" value="Periplasmic binding protein-like I"/>
    <property type="match status" value="1"/>
</dbReference>
<comment type="similarity">
    <text evidence="1">Belongs to the leucine-binding protein family.</text>
</comment>
<name>A0A975PMA1_9RHOB</name>